<name>E6UB30_RUMA7</name>
<dbReference type="EMBL" id="CP002403">
    <property type="protein sequence ID" value="ADU20571.1"/>
    <property type="molecule type" value="Genomic_DNA"/>
</dbReference>
<sequence length="88" mass="10218">MYLHIGNDFMVNSKNIVGIFDLENSSTSAITRDYLGSAEKNKHVTYCTYELPKSFVVCFDDKTLEERVYISQLSCATLLKRYKSSRRY</sequence>
<organism evidence="1 2">
    <name type="scientific">Ruminococcus albus (strain ATCC 27210 / DSM 20455 / JCM 14654 / NCDO 2250 / 7)</name>
    <dbReference type="NCBI Taxonomy" id="697329"/>
    <lineage>
        <taxon>Bacteria</taxon>
        <taxon>Bacillati</taxon>
        <taxon>Bacillota</taxon>
        <taxon>Clostridia</taxon>
        <taxon>Eubacteriales</taxon>
        <taxon>Oscillospiraceae</taxon>
        <taxon>Ruminococcus</taxon>
    </lineage>
</organism>
<dbReference type="KEGG" id="ral:Rumal_0007"/>
<dbReference type="OrthoDB" id="9811390at2"/>
<evidence type="ECO:0000313" key="2">
    <source>
        <dbReference type="Proteomes" id="UP000006919"/>
    </source>
</evidence>
<dbReference type="STRING" id="697329.Rumal_0007"/>
<dbReference type="AlphaFoldDB" id="E6UB30"/>
<gene>
    <name evidence="1" type="ordered locus">Rumal_0007</name>
</gene>
<accession>E6UB30</accession>
<dbReference type="RefSeq" id="WP_013496772.1">
    <property type="nucleotide sequence ID" value="NC_014833.1"/>
</dbReference>
<proteinExistence type="predicted"/>
<dbReference type="Pfam" id="PF04025">
    <property type="entry name" value="RemA-like"/>
    <property type="match status" value="1"/>
</dbReference>
<reference evidence="1 2" key="1">
    <citation type="journal article" date="2011" name="J. Bacteriol.">
        <title>Complete genome of the cellulolytic ruminal bacterium Ruminococcus albus 7.</title>
        <authorList>
            <person name="Suen G."/>
            <person name="Stevenson D.M."/>
            <person name="Bruce D.C."/>
            <person name="Chertkov O."/>
            <person name="Copeland A."/>
            <person name="Cheng J.F."/>
            <person name="Detter C."/>
            <person name="Detter J.C."/>
            <person name="Goodwin L.A."/>
            <person name="Han C.S."/>
            <person name="Hauser L.J."/>
            <person name="Ivanova N.N."/>
            <person name="Kyrpides N.C."/>
            <person name="Land M.L."/>
            <person name="Lapidus A."/>
            <person name="Lucas S."/>
            <person name="Ovchinnikova G."/>
            <person name="Pitluck S."/>
            <person name="Tapia R."/>
            <person name="Woyke T."/>
            <person name="Boyum J."/>
            <person name="Mead D."/>
            <person name="Weimer P.J."/>
        </authorList>
    </citation>
    <scope>NUCLEOTIDE SEQUENCE [LARGE SCALE GENOMIC DNA]</scope>
    <source>
        <strain evidence="2">ATCC 27210 / DSM 20455 / JCM 14654 / NCDO 2250 / 7</strain>
    </source>
</reference>
<dbReference type="eggNOG" id="ENOG5032Y6E">
    <property type="taxonomic scope" value="Bacteria"/>
</dbReference>
<evidence type="ECO:0008006" key="3">
    <source>
        <dbReference type="Google" id="ProtNLM"/>
    </source>
</evidence>
<dbReference type="Proteomes" id="UP000006919">
    <property type="component" value="Chromosome"/>
</dbReference>
<dbReference type="NCBIfam" id="NF046065">
    <property type="entry name" value="MtxRegRemB"/>
    <property type="match status" value="1"/>
</dbReference>
<protein>
    <recommendedName>
        <fullName evidence="3">DUF370 domain-containing protein</fullName>
    </recommendedName>
</protein>
<dbReference type="HOGENOM" id="CLU_173118_0_0_9"/>
<dbReference type="InterPro" id="IPR007169">
    <property type="entry name" value="RemA-like"/>
</dbReference>
<evidence type="ECO:0000313" key="1">
    <source>
        <dbReference type="EMBL" id="ADU20571.1"/>
    </source>
</evidence>